<dbReference type="Proteomes" id="UP000189229">
    <property type="component" value="Unassembled WGS sequence"/>
</dbReference>
<comment type="caution">
    <text evidence="1">The sequence shown here is derived from an EMBL/GenBank/DDBJ whole genome shotgun (WGS) entry which is preliminary data.</text>
</comment>
<name>A0A1V3WKW9_MYCKA</name>
<dbReference type="AlphaFoldDB" id="A0A1V3WKW9"/>
<gene>
    <name evidence="1" type="ORF">BZL30_7797</name>
</gene>
<sequence length="54" mass="5806">MAVRVCVDPAANIMVATANWRYLLRNRSSVCCTEMVAAGNKVVAMSMGESLRSA</sequence>
<protein>
    <submittedName>
        <fullName evidence="1">Uncharacterized protein</fullName>
    </submittedName>
</protein>
<evidence type="ECO:0000313" key="2">
    <source>
        <dbReference type="Proteomes" id="UP000189229"/>
    </source>
</evidence>
<proteinExistence type="predicted"/>
<reference evidence="1 2" key="1">
    <citation type="submission" date="2017-02" db="EMBL/GenBank/DDBJ databases">
        <title>Complete genome sequences of Mycobacterium kansasii strains isolated from rhesus macaques.</title>
        <authorList>
            <person name="Panda A."/>
            <person name="Nagaraj S."/>
            <person name="Zhao X."/>
            <person name="Tettelin H."/>
            <person name="Detolla L.J."/>
        </authorList>
    </citation>
    <scope>NUCLEOTIDE SEQUENCE [LARGE SCALE GENOMIC DNA]</scope>
    <source>
        <strain evidence="1 2">11-3813</strain>
    </source>
</reference>
<evidence type="ECO:0000313" key="1">
    <source>
        <dbReference type="EMBL" id="OOK67617.1"/>
    </source>
</evidence>
<dbReference type="EMBL" id="MVBM01000008">
    <property type="protein sequence ID" value="OOK67617.1"/>
    <property type="molecule type" value="Genomic_DNA"/>
</dbReference>
<organism evidence="1 2">
    <name type="scientific">Mycobacterium kansasii</name>
    <dbReference type="NCBI Taxonomy" id="1768"/>
    <lineage>
        <taxon>Bacteria</taxon>
        <taxon>Bacillati</taxon>
        <taxon>Actinomycetota</taxon>
        <taxon>Actinomycetes</taxon>
        <taxon>Mycobacteriales</taxon>
        <taxon>Mycobacteriaceae</taxon>
        <taxon>Mycobacterium</taxon>
    </lineage>
</organism>
<accession>A0A1V3WKW9</accession>